<keyword evidence="2 4" id="KW-0808">Transferase</keyword>
<evidence type="ECO:0000313" key="5">
    <source>
        <dbReference type="Proteomes" id="UP000027439"/>
    </source>
</evidence>
<reference evidence="4 5" key="2">
    <citation type="submission" date="2014-03" db="EMBL/GenBank/DDBJ databases">
        <title>Draft Genome Sequences of Four Burkholderia Strains.</title>
        <authorList>
            <person name="Liu X.Y."/>
            <person name="Li C.X."/>
            <person name="Xu J.H."/>
        </authorList>
    </citation>
    <scope>NUCLEOTIDE SEQUENCE [LARGE SCALE GENOMIC DNA]</scope>
    <source>
        <strain evidence="4 5">R27</strain>
    </source>
</reference>
<dbReference type="SUPFAM" id="SSF53756">
    <property type="entry name" value="UDP-Glycosyltransferase/glycogen phosphorylase"/>
    <property type="match status" value="1"/>
</dbReference>
<comment type="caution">
    <text evidence="4">The sequence shown here is derived from an EMBL/GenBank/DDBJ whole genome shotgun (WGS) entry which is preliminary data.</text>
</comment>
<dbReference type="RefSeq" id="WP_035967553.1">
    <property type="nucleotide sequence ID" value="NZ_BMEG01000013.1"/>
</dbReference>
<evidence type="ECO:0000313" key="3">
    <source>
        <dbReference type="EMBL" id="GGD92928.1"/>
    </source>
</evidence>
<dbReference type="PANTHER" id="PTHR30160">
    <property type="entry name" value="TETRAACYLDISACCHARIDE 4'-KINASE-RELATED"/>
    <property type="match status" value="1"/>
</dbReference>
<dbReference type="GO" id="GO:0005829">
    <property type="term" value="C:cytosol"/>
    <property type="evidence" value="ECO:0007669"/>
    <property type="project" value="TreeGrafter"/>
</dbReference>
<dbReference type="GO" id="GO:0009244">
    <property type="term" value="P:lipopolysaccharide core region biosynthetic process"/>
    <property type="evidence" value="ECO:0007669"/>
    <property type="project" value="TreeGrafter"/>
</dbReference>
<evidence type="ECO:0000313" key="6">
    <source>
        <dbReference type="Proteomes" id="UP000597138"/>
    </source>
</evidence>
<dbReference type="Gene3D" id="3.40.50.2000">
    <property type="entry name" value="Glycogen Phosphorylase B"/>
    <property type="match status" value="1"/>
</dbReference>
<reference evidence="3" key="1">
    <citation type="journal article" date="2014" name="Int. J. Syst. Evol. Microbiol.">
        <title>Complete genome of a new Firmicutes species belonging to the dominant human colonic microbiota ('Ruminococcus bicirculans') reveals two chromosomes and a selective capacity to utilize plant glucans.</title>
        <authorList>
            <consortium name="NISC Comparative Sequencing Program"/>
            <person name="Wegmann U."/>
            <person name="Louis P."/>
            <person name="Goesmann A."/>
            <person name="Henrissat B."/>
            <person name="Duncan S.H."/>
            <person name="Flint H.J."/>
        </authorList>
    </citation>
    <scope>NUCLEOTIDE SEQUENCE</scope>
    <source>
        <strain evidence="3">CGMCC 1.11013</strain>
    </source>
</reference>
<dbReference type="Proteomes" id="UP000027439">
    <property type="component" value="Unassembled WGS sequence"/>
</dbReference>
<keyword evidence="6" id="KW-1185">Reference proteome</keyword>
<evidence type="ECO:0000256" key="2">
    <source>
        <dbReference type="ARBA" id="ARBA00022679"/>
    </source>
</evidence>
<protein>
    <submittedName>
        <fullName evidence="4">Glycosyl transferase</fullName>
    </submittedName>
</protein>
<dbReference type="EMBL" id="JFHE01000022">
    <property type="protein sequence ID" value="KDR31509.1"/>
    <property type="molecule type" value="Genomic_DNA"/>
</dbReference>
<dbReference type="Pfam" id="PF01075">
    <property type="entry name" value="Glyco_transf_9"/>
    <property type="match status" value="1"/>
</dbReference>
<dbReference type="OrthoDB" id="9807356at2"/>
<dbReference type="GO" id="GO:0008713">
    <property type="term" value="F:ADP-heptose-lipopolysaccharide heptosyltransferase activity"/>
    <property type="evidence" value="ECO:0007669"/>
    <property type="project" value="TreeGrafter"/>
</dbReference>
<accession>A0A069NUY3</accession>
<organism evidence="4 5">
    <name type="scientific">Caballeronia grimmiae</name>
    <dbReference type="NCBI Taxonomy" id="1071679"/>
    <lineage>
        <taxon>Bacteria</taxon>
        <taxon>Pseudomonadati</taxon>
        <taxon>Pseudomonadota</taxon>
        <taxon>Betaproteobacteria</taxon>
        <taxon>Burkholderiales</taxon>
        <taxon>Burkholderiaceae</taxon>
        <taxon>Caballeronia</taxon>
    </lineage>
</organism>
<dbReference type="Proteomes" id="UP000597138">
    <property type="component" value="Unassembled WGS sequence"/>
</dbReference>
<dbReference type="STRING" id="1071679.BG57_13000"/>
<gene>
    <name evidence="4" type="ORF">BG57_13000</name>
    <name evidence="3" type="ORF">GCM10010985_54610</name>
</gene>
<name>A0A069NUY3_9BURK</name>
<sequence length="201" mass="21083">MRANPFFPLADALSPERPLAPGLIPDSPCAPPSDDALSDAQYNALVAFHGIERERLVLIHPGSHHDAPAWAAEQYADVADQLAADGWQIAIIGDAPDPERTAGVLGAMQTAALFLAGAVAPRTLPRLIADAQLLLSDDATAPSPVAVARALGTPHIVLDEHPRDTATDAIASRARAELSDVEHAHPGRPFTLHMPAAHDAV</sequence>
<proteinExistence type="predicted"/>
<keyword evidence="1" id="KW-0328">Glycosyltransferase</keyword>
<evidence type="ECO:0000313" key="4">
    <source>
        <dbReference type="EMBL" id="KDR31509.1"/>
    </source>
</evidence>
<dbReference type="AlphaFoldDB" id="A0A069NUY3"/>
<reference evidence="6" key="3">
    <citation type="journal article" date="2019" name="Int. J. Syst. Evol. Microbiol.">
        <title>The Global Catalogue of Microorganisms (GCM) 10K type strain sequencing project: providing services to taxonomists for standard genome sequencing and annotation.</title>
        <authorList>
            <consortium name="The Broad Institute Genomics Platform"/>
            <consortium name="The Broad Institute Genome Sequencing Center for Infectious Disease"/>
            <person name="Wu L."/>
            <person name="Ma J."/>
        </authorList>
    </citation>
    <scope>NUCLEOTIDE SEQUENCE [LARGE SCALE GENOMIC DNA]</scope>
    <source>
        <strain evidence="6">CGMCC 1.11013</strain>
    </source>
</reference>
<reference evidence="3" key="4">
    <citation type="submission" date="2024-05" db="EMBL/GenBank/DDBJ databases">
        <authorList>
            <person name="Sun Q."/>
            <person name="Zhou Y."/>
        </authorList>
    </citation>
    <scope>NUCLEOTIDE SEQUENCE</scope>
    <source>
        <strain evidence="3">CGMCC 1.11013</strain>
    </source>
</reference>
<dbReference type="EMBL" id="BMEG01000013">
    <property type="protein sequence ID" value="GGD92928.1"/>
    <property type="molecule type" value="Genomic_DNA"/>
</dbReference>
<evidence type="ECO:0000256" key="1">
    <source>
        <dbReference type="ARBA" id="ARBA00022676"/>
    </source>
</evidence>
<dbReference type="InterPro" id="IPR002201">
    <property type="entry name" value="Glyco_trans_9"/>
</dbReference>
<dbReference type="InterPro" id="IPR051199">
    <property type="entry name" value="LPS_LOS_Heptosyltrfase"/>
</dbReference>
<dbReference type="eggNOG" id="COG0859">
    <property type="taxonomic scope" value="Bacteria"/>
</dbReference>